<gene>
    <name evidence="1" type="ORF">EDC56_1370</name>
</gene>
<dbReference type="EMBL" id="RKHR01000003">
    <property type="protein sequence ID" value="ROS05816.1"/>
    <property type="molecule type" value="Genomic_DNA"/>
</dbReference>
<evidence type="ECO:0000313" key="2">
    <source>
        <dbReference type="Proteomes" id="UP000275394"/>
    </source>
</evidence>
<dbReference type="RefSeq" id="WP_123711704.1">
    <property type="nucleotide sequence ID" value="NZ_RKHR01000003.1"/>
</dbReference>
<sequence length="142" mass="15692">MSVELYETKWWSLDIPEEWDVELEDDVTVISDEDGVSEIGISTLIKADGETDDDDVEAFSADLIERGISGVDGDCGEYPATCFEYLDDGFACRDWFICCGPILMLISYACDESNKGMDDAAISEILASLRLYPEAVSESDDD</sequence>
<dbReference type="OrthoDB" id="5740652at2"/>
<proteinExistence type="predicted"/>
<comment type="caution">
    <text evidence="1">The sequence shown here is derived from an EMBL/GenBank/DDBJ whole genome shotgun (WGS) entry which is preliminary data.</text>
</comment>
<name>A0A3N2E160_9GAMM</name>
<dbReference type="AlphaFoldDB" id="A0A3N2E160"/>
<organism evidence="1 2">
    <name type="scientific">Sinobacterium caligoides</name>
    <dbReference type="NCBI Taxonomy" id="933926"/>
    <lineage>
        <taxon>Bacteria</taxon>
        <taxon>Pseudomonadati</taxon>
        <taxon>Pseudomonadota</taxon>
        <taxon>Gammaproteobacteria</taxon>
        <taxon>Cellvibrionales</taxon>
        <taxon>Spongiibacteraceae</taxon>
        <taxon>Sinobacterium</taxon>
    </lineage>
</organism>
<keyword evidence="2" id="KW-1185">Reference proteome</keyword>
<reference evidence="1 2" key="1">
    <citation type="submission" date="2018-11" db="EMBL/GenBank/DDBJ databases">
        <title>Genomic Encyclopedia of Type Strains, Phase IV (KMG-IV): sequencing the most valuable type-strain genomes for metagenomic binning, comparative biology and taxonomic classification.</title>
        <authorList>
            <person name="Goeker M."/>
        </authorList>
    </citation>
    <scope>NUCLEOTIDE SEQUENCE [LARGE SCALE GENOMIC DNA]</scope>
    <source>
        <strain evidence="1 2">DSM 100316</strain>
    </source>
</reference>
<accession>A0A3N2E160</accession>
<protein>
    <submittedName>
        <fullName evidence="1">Uncharacterized protein</fullName>
    </submittedName>
</protein>
<dbReference type="Proteomes" id="UP000275394">
    <property type="component" value="Unassembled WGS sequence"/>
</dbReference>
<evidence type="ECO:0000313" key="1">
    <source>
        <dbReference type="EMBL" id="ROS05816.1"/>
    </source>
</evidence>